<gene>
    <name evidence="2" type="ORF">PSFLO_00719</name>
</gene>
<feature type="region of interest" description="Disordered" evidence="1">
    <location>
        <begin position="246"/>
        <end position="267"/>
    </location>
</feature>
<evidence type="ECO:0000256" key="1">
    <source>
        <dbReference type="SAM" id="MobiDB-lite"/>
    </source>
</evidence>
<proteinExistence type="predicted"/>
<feature type="compositionally biased region" description="Low complexity" evidence="1">
    <location>
        <begin position="366"/>
        <end position="383"/>
    </location>
</feature>
<feature type="region of interest" description="Disordered" evidence="1">
    <location>
        <begin position="18"/>
        <end position="44"/>
    </location>
</feature>
<protein>
    <submittedName>
        <fullName evidence="2">Uncharacterized protein</fullName>
    </submittedName>
</protein>
<name>A0A5C3ESL5_9BASI</name>
<sequence>MEPLRRLFSHASLAEAGSADLYAERPPSPQERMPSDNVGQEIGLHWGPPVSLRSVFSPIPGAATQAAHLSDSELPSTSPSVYLASTAMRRSSRLDESAGEGLRRSVLVRNAMLSSLERERLSPRPPFDEPQQALRGELGAQGVHPPLRRDEEDRLAIRSAGPSKETHLSGSENGPEVRPSTSSREHFEREVQWFEDLLSELGSNDEEATAIEYDDDFVAVELPDEDSVAADEVAQLEMGAEAVSTFDSGFAERRSPSSSTASGPRLGYPYICPYPSTAMLAGSVSSEELPALVEDNSDAEDDDDDDDEEDDQDENVTPLAEPEGNPLAEALLSRPLSPVEAVERENALFAGAFSPPSTRPGSPTLSSSSKGDSEQSSPNGACENLSNLSLLSELAMRSAATRGRHGESLDLALARICGGGGGSNFATLNIDTMALAAAPAQPSQPMPPRAPPVACRFLWQTSADQHCRGQYPCCSVVREFGSSPSLATASCGPSISATALASGNVDSPMCCTMANDLGAVRRGQNVVNHWSAA</sequence>
<dbReference type="OrthoDB" id="2556364at2759"/>
<dbReference type="EMBL" id="OOIP01000001">
    <property type="protein sequence ID" value="SPO35248.1"/>
    <property type="molecule type" value="Genomic_DNA"/>
</dbReference>
<accession>A0A5C3ESL5</accession>
<evidence type="ECO:0000313" key="3">
    <source>
        <dbReference type="Proteomes" id="UP000323386"/>
    </source>
</evidence>
<organism evidence="2 3">
    <name type="scientific">Pseudozyma flocculosa</name>
    <dbReference type="NCBI Taxonomy" id="84751"/>
    <lineage>
        <taxon>Eukaryota</taxon>
        <taxon>Fungi</taxon>
        <taxon>Dikarya</taxon>
        <taxon>Basidiomycota</taxon>
        <taxon>Ustilaginomycotina</taxon>
        <taxon>Ustilaginomycetes</taxon>
        <taxon>Ustilaginales</taxon>
        <taxon>Ustilaginaceae</taxon>
        <taxon>Pseudozyma</taxon>
    </lineage>
</organism>
<evidence type="ECO:0000313" key="2">
    <source>
        <dbReference type="EMBL" id="SPO35248.1"/>
    </source>
</evidence>
<keyword evidence="3" id="KW-1185">Reference proteome</keyword>
<feature type="compositionally biased region" description="Polar residues" evidence="1">
    <location>
        <begin position="355"/>
        <end position="365"/>
    </location>
</feature>
<feature type="region of interest" description="Disordered" evidence="1">
    <location>
        <begin position="294"/>
        <end position="326"/>
    </location>
</feature>
<reference evidence="2 3" key="1">
    <citation type="submission" date="2018-03" db="EMBL/GenBank/DDBJ databases">
        <authorList>
            <person name="Guldener U."/>
        </authorList>
    </citation>
    <scope>NUCLEOTIDE SEQUENCE [LARGE SCALE GENOMIC DNA]</scope>
    <source>
        <strain evidence="2 3">DAOM196992</strain>
    </source>
</reference>
<feature type="compositionally biased region" description="Basic and acidic residues" evidence="1">
    <location>
        <begin position="147"/>
        <end position="156"/>
    </location>
</feature>
<feature type="compositionally biased region" description="Acidic residues" evidence="1">
    <location>
        <begin position="295"/>
        <end position="314"/>
    </location>
</feature>
<feature type="region of interest" description="Disordered" evidence="1">
    <location>
        <begin position="117"/>
        <end position="186"/>
    </location>
</feature>
<dbReference type="Proteomes" id="UP000323386">
    <property type="component" value="Unassembled WGS sequence"/>
</dbReference>
<feature type="region of interest" description="Disordered" evidence="1">
    <location>
        <begin position="350"/>
        <end position="383"/>
    </location>
</feature>
<dbReference type="AlphaFoldDB" id="A0A5C3ESL5"/>